<gene>
    <name evidence="1" type="ORF">WMO14_08185</name>
</gene>
<comment type="caution">
    <text evidence="1">The sequence shown here is derived from an EMBL/GenBank/DDBJ whole genome shotgun (WGS) entry which is preliminary data.</text>
</comment>
<evidence type="ECO:0008006" key="3">
    <source>
        <dbReference type="Google" id="ProtNLM"/>
    </source>
</evidence>
<organism evidence="1 2">
    <name type="scientific">[Lactobacillus] rogosae</name>
    <dbReference type="NCBI Taxonomy" id="706562"/>
    <lineage>
        <taxon>Bacteria</taxon>
        <taxon>Bacillati</taxon>
        <taxon>Bacillota</taxon>
        <taxon>Clostridia</taxon>
        <taxon>Lachnospirales</taxon>
        <taxon>Lachnospiraceae</taxon>
        <taxon>Lachnospira</taxon>
    </lineage>
</organism>
<sequence length="197" mass="21662">MKRFILVGTAILVIAGLYTGKTMAKNRVSAYVDKTVTTSSLDLSLCVSGAGIDDKGNMQTNGINTIDDTIEQRVSVLNSGEKAQYVRVKISKDNWVNINMINKDDWIVPDNHTDSENVYVYYNKVLNPGERTPELMDSIILFDSKSENTNKYSGKTININWDAEAVQTVAAGDAMLTEWGVEAELGDDGSLKAVSDR</sequence>
<dbReference type="RefSeq" id="WP_055306380.1">
    <property type="nucleotide sequence ID" value="NZ_DAWDIQ010000009.1"/>
</dbReference>
<protein>
    <recommendedName>
        <fullName evidence="3">DUF4352 domain-containing protein</fullName>
    </recommendedName>
</protein>
<keyword evidence="2" id="KW-1185">Reference proteome</keyword>
<name>A0ABV1BVT7_9FIRM</name>
<evidence type="ECO:0000313" key="2">
    <source>
        <dbReference type="Proteomes" id="UP001442364"/>
    </source>
</evidence>
<evidence type="ECO:0000313" key="1">
    <source>
        <dbReference type="EMBL" id="MEQ2379858.1"/>
    </source>
</evidence>
<reference evidence="1 2" key="1">
    <citation type="submission" date="2024-03" db="EMBL/GenBank/DDBJ databases">
        <title>Human intestinal bacterial collection.</title>
        <authorList>
            <person name="Pauvert C."/>
            <person name="Hitch T.C.A."/>
            <person name="Clavel T."/>
        </authorList>
    </citation>
    <scope>NUCLEOTIDE SEQUENCE [LARGE SCALE GENOMIC DNA]</scope>
    <source>
        <strain evidence="1 2">CLA-AA-H255</strain>
    </source>
</reference>
<accession>A0ABV1BVT7</accession>
<proteinExistence type="predicted"/>
<dbReference type="Proteomes" id="UP001442364">
    <property type="component" value="Unassembled WGS sequence"/>
</dbReference>
<dbReference type="EMBL" id="JBBMER010000005">
    <property type="protein sequence ID" value="MEQ2379858.1"/>
    <property type="molecule type" value="Genomic_DNA"/>
</dbReference>